<protein>
    <submittedName>
        <fullName evidence="1">Uncharacterized protein</fullName>
    </submittedName>
</protein>
<evidence type="ECO:0000313" key="2">
    <source>
        <dbReference type="Proteomes" id="UP001143910"/>
    </source>
</evidence>
<dbReference type="Proteomes" id="UP001143910">
    <property type="component" value="Unassembled WGS sequence"/>
</dbReference>
<gene>
    <name evidence="1" type="ORF">NQ176_g5307</name>
</gene>
<evidence type="ECO:0000313" key="1">
    <source>
        <dbReference type="EMBL" id="KAJ2975817.1"/>
    </source>
</evidence>
<keyword evidence="2" id="KW-1185">Reference proteome</keyword>
<proteinExistence type="predicted"/>
<accession>A0ACC1N930</accession>
<comment type="caution">
    <text evidence="1">The sequence shown here is derived from an EMBL/GenBank/DDBJ whole genome shotgun (WGS) entry which is preliminary data.</text>
</comment>
<name>A0ACC1N930_9HYPO</name>
<dbReference type="EMBL" id="JANJQO010000657">
    <property type="protein sequence ID" value="KAJ2975817.1"/>
    <property type="molecule type" value="Genomic_DNA"/>
</dbReference>
<organism evidence="1 2">
    <name type="scientific">Zarea fungicola</name>
    <dbReference type="NCBI Taxonomy" id="93591"/>
    <lineage>
        <taxon>Eukaryota</taxon>
        <taxon>Fungi</taxon>
        <taxon>Dikarya</taxon>
        <taxon>Ascomycota</taxon>
        <taxon>Pezizomycotina</taxon>
        <taxon>Sordariomycetes</taxon>
        <taxon>Hypocreomycetidae</taxon>
        <taxon>Hypocreales</taxon>
        <taxon>Cordycipitaceae</taxon>
        <taxon>Zarea</taxon>
    </lineage>
</organism>
<reference evidence="1" key="1">
    <citation type="submission" date="2022-08" db="EMBL/GenBank/DDBJ databases">
        <title>Genome Sequence of Lecanicillium fungicola.</title>
        <authorList>
            <person name="Buettner E."/>
        </authorList>
    </citation>
    <scope>NUCLEOTIDE SEQUENCE</scope>
    <source>
        <strain evidence="1">Babe33</strain>
    </source>
</reference>
<sequence length="225" mass="24034">MKLLAFCILSSLFAPGSALTYAVDSSSLVSVATYTKARSEGFTKAIIRIYEEACGIGGEVDPNFLQTYKNARTAGYTDIDAYWFPCNGLSNSCKSYAQQLAEISGVLKANSLKIGTLWLDIEQDAAICNNWNYGAAGNLAQAEALVAAVRSSGVKYGIYSSSGEWSTVFGSKSVVLDNTAPLWFAAWNNVESVTLSTPFGGWTTAVGHQYTDVSASGQFDLNVFA</sequence>